<dbReference type="HOGENOM" id="CLU_1679101_0_0_1"/>
<accession>A0A084QUY5</accession>
<name>A0A084QUY5_STAC4</name>
<proteinExistence type="predicted"/>
<reference evidence="1 2" key="1">
    <citation type="journal article" date="2014" name="BMC Genomics">
        <title>Comparative genome sequencing reveals chemotype-specific gene clusters in the toxigenic black mold Stachybotrys.</title>
        <authorList>
            <person name="Semeiks J."/>
            <person name="Borek D."/>
            <person name="Otwinowski Z."/>
            <person name="Grishin N.V."/>
        </authorList>
    </citation>
    <scope>NUCLEOTIDE SEQUENCE [LARGE SCALE GENOMIC DNA]</scope>
    <source>
        <strain evidence="1 2">IBT 40285</strain>
    </source>
</reference>
<protein>
    <submittedName>
        <fullName evidence="1">Uncharacterized protein</fullName>
    </submittedName>
</protein>
<dbReference type="EMBL" id="KL660108">
    <property type="protein sequence ID" value="KFA67770.1"/>
    <property type="molecule type" value="Genomic_DNA"/>
</dbReference>
<gene>
    <name evidence="1" type="ORF">S40285_09876</name>
</gene>
<dbReference type="Proteomes" id="UP000028524">
    <property type="component" value="Unassembled WGS sequence"/>
</dbReference>
<evidence type="ECO:0000313" key="2">
    <source>
        <dbReference type="Proteomes" id="UP000028524"/>
    </source>
</evidence>
<sequence length="157" mass="16586">MWAFSPPKDNGLHLDAYRPTMSVALAGLLRFAATLGDQDLAGGAKCVVQVAGCYAYISRGNGLGSAAMLLQDAQRQPAYVASPLGLKILPSQWTPKKGAVRVTKPIAITDACFAPTWPGNNIPFSQTPPPWALLDEGTRSALGQYSRERVIIGGCAS</sequence>
<dbReference type="InParanoid" id="A0A084QUY5"/>
<dbReference type="AlphaFoldDB" id="A0A084QUY5"/>
<organism evidence="1 2">
    <name type="scientific">Stachybotrys chlorohalonatus (strain IBT 40285)</name>
    <dbReference type="NCBI Taxonomy" id="1283841"/>
    <lineage>
        <taxon>Eukaryota</taxon>
        <taxon>Fungi</taxon>
        <taxon>Dikarya</taxon>
        <taxon>Ascomycota</taxon>
        <taxon>Pezizomycotina</taxon>
        <taxon>Sordariomycetes</taxon>
        <taxon>Hypocreomycetidae</taxon>
        <taxon>Hypocreales</taxon>
        <taxon>Stachybotryaceae</taxon>
        <taxon>Stachybotrys</taxon>
    </lineage>
</organism>
<evidence type="ECO:0000313" key="1">
    <source>
        <dbReference type="EMBL" id="KFA67770.1"/>
    </source>
</evidence>
<keyword evidence="2" id="KW-1185">Reference proteome</keyword>